<dbReference type="Proteomes" id="UP000887023">
    <property type="component" value="Chromosome"/>
</dbReference>
<sequence length="125" mass="13412">MFVASSGVDVLLSYAALAKAGDVLLDAEVAEDAARACAEAVEGLTERRQAMFRRKEMLPLGEFPCGTQLAQILADVAQQFVDRLDEHIVCLRAIHDMVGAQVADSLTTDQETSDAFARVTSQIVG</sequence>
<dbReference type="EMBL" id="CP079105">
    <property type="protein sequence ID" value="QXQ12798.1"/>
    <property type="molecule type" value="Genomic_DNA"/>
</dbReference>
<evidence type="ECO:0000313" key="2">
    <source>
        <dbReference type="Proteomes" id="UP000887023"/>
    </source>
</evidence>
<keyword evidence="2" id="KW-1185">Reference proteome</keyword>
<proteinExistence type="predicted"/>
<organism evidence="1 2">
    <name type="scientific">Skermania pinensis</name>
    <dbReference type="NCBI Taxonomy" id="39122"/>
    <lineage>
        <taxon>Bacteria</taxon>
        <taxon>Bacillati</taxon>
        <taxon>Actinomycetota</taxon>
        <taxon>Actinomycetes</taxon>
        <taxon>Mycobacteriales</taxon>
        <taxon>Gordoniaceae</taxon>
        <taxon>Skermania</taxon>
    </lineage>
</organism>
<reference evidence="1" key="1">
    <citation type="submission" date="2021-07" db="EMBL/GenBank/DDBJ databases">
        <title>Candidatus Kaistella beijingensis sp. nov. isolated from a municipal wastewater treatment plant is involved in sludge foaming.</title>
        <authorList>
            <person name="Song Y."/>
            <person name="Liu S.-J."/>
        </authorList>
    </citation>
    <scope>NUCLEOTIDE SEQUENCE</scope>
    <source>
        <strain evidence="1">DSM 43998</strain>
    </source>
</reference>
<gene>
    <name evidence="1" type="ORF">KV203_12755</name>
</gene>
<name>A0ABX8S4N1_9ACTN</name>
<accession>A0ABX8S4N1</accession>
<evidence type="ECO:0000313" key="1">
    <source>
        <dbReference type="EMBL" id="QXQ12798.1"/>
    </source>
</evidence>
<dbReference type="RefSeq" id="WP_066467495.1">
    <property type="nucleotide sequence ID" value="NZ_CBCRUZ010000002.1"/>
</dbReference>
<protein>
    <submittedName>
        <fullName evidence="1">Uncharacterized protein</fullName>
    </submittedName>
</protein>